<protein>
    <recommendedName>
        <fullName evidence="10">Xaa-Pro aminopeptidase</fullName>
        <ecNumber evidence="4">3.4.11.9</ecNumber>
    </recommendedName>
    <alternativeName>
        <fullName evidence="11">Aminopeptidase P II</fullName>
    </alternativeName>
    <alternativeName>
        <fullName evidence="12">X-Pro aminopeptidase</fullName>
    </alternativeName>
</protein>
<dbReference type="Gene3D" id="3.40.350.10">
    <property type="entry name" value="Creatinase/prolidase N-terminal domain"/>
    <property type="match status" value="1"/>
</dbReference>
<evidence type="ECO:0000256" key="5">
    <source>
        <dbReference type="ARBA" id="ARBA00022670"/>
    </source>
</evidence>
<keyword evidence="8" id="KW-0482">Metalloprotease</keyword>
<evidence type="ECO:0000256" key="10">
    <source>
        <dbReference type="ARBA" id="ARBA00069363"/>
    </source>
</evidence>
<evidence type="ECO:0000256" key="1">
    <source>
        <dbReference type="ARBA" id="ARBA00001424"/>
    </source>
</evidence>
<keyword evidence="16" id="KW-1185">Reference proteome</keyword>
<comment type="catalytic activity">
    <reaction evidence="1">
        <text>Release of any N-terminal amino acid, including proline, that is linked to proline, even from a dipeptide or tripeptide.</text>
        <dbReference type="EC" id="3.4.11.9"/>
    </reaction>
</comment>
<dbReference type="PANTHER" id="PTHR43226">
    <property type="entry name" value="XAA-PRO AMINOPEPTIDASE 3"/>
    <property type="match status" value="1"/>
</dbReference>
<evidence type="ECO:0000313" key="15">
    <source>
        <dbReference type="EMBL" id="GAC13201.1"/>
    </source>
</evidence>
<proteinExistence type="inferred from homology"/>
<keyword evidence="15" id="KW-0031">Aminopeptidase</keyword>
<evidence type="ECO:0000256" key="3">
    <source>
        <dbReference type="ARBA" id="ARBA00008766"/>
    </source>
</evidence>
<evidence type="ECO:0000256" key="9">
    <source>
        <dbReference type="ARBA" id="ARBA00023211"/>
    </source>
</evidence>
<evidence type="ECO:0000259" key="14">
    <source>
        <dbReference type="SMART" id="SM01011"/>
    </source>
</evidence>
<dbReference type="STRING" id="1127673.GLIP_0555"/>
<dbReference type="PANTHER" id="PTHR43226:SF4">
    <property type="entry name" value="XAA-PRO AMINOPEPTIDASE 3"/>
    <property type="match status" value="1"/>
</dbReference>
<dbReference type="InterPro" id="IPR001131">
    <property type="entry name" value="Peptidase_M24B_aminopep-P_CS"/>
</dbReference>
<dbReference type="FunFam" id="3.90.230.10:FF:000002">
    <property type="entry name" value="Xaa-Pro aminopeptidase 3"/>
    <property type="match status" value="1"/>
</dbReference>
<feature type="domain" description="Aminopeptidase P N-terminal" evidence="14">
    <location>
        <begin position="1"/>
        <end position="136"/>
    </location>
</feature>
<dbReference type="EMBL" id="BAEN01000015">
    <property type="protein sequence ID" value="GAC13201.1"/>
    <property type="molecule type" value="Genomic_DNA"/>
</dbReference>
<name>K6XND6_9ALTE</name>
<keyword evidence="9" id="KW-0464">Manganese</keyword>
<dbReference type="OrthoDB" id="9806388at2"/>
<dbReference type="NCBIfam" id="NF008131">
    <property type="entry name" value="PRK10879.1"/>
    <property type="match status" value="1"/>
</dbReference>
<dbReference type="SUPFAM" id="SSF55920">
    <property type="entry name" value="Creatinase/aminopeptidase"/>
    <property type="match status" value="1"/>
</dbReference>
<comment type="similarity">
    <text evidence="3 13">Belongs to the peptidase M24B family.</text>
</comment>
<comment type="caution">
    <text evidence="15">The sequence shown here is derived from an EMBL/GenBank/DDBJ whole genome shotgun (WGS) entry which is preliminary data.</text>
</comment>
<dbReference type="Gene3D" id="3.90.230.10">
    <property type="entry name" value="Creatinase/methionine aminopeptidase superfamily"/>
    <property type="match status" value="1"/>
</dbReference>
<dbReference type="CDD" id="cd01087">
    <property type="entry name" value="Prolidase"/>
    <property type="match status" value="1"/>
</dbReference>
<evidence type="ECO:0000256" key="2">
    <source>
        <dbReference type="ARBA" id="ARBA00001936"/>
    </source>
</evidence>
<dbReference type="InterPro" id="IPR052433">
    <property type="entry name" value="X-Pro_dipept-like"/>
</dbReference>
<dbReference type="PROSITE" id="PS00491">
    <property type="entry name" value="PROLINE_PEPTIDASE"/>
    <property type="match status" value="1"/>
</dbReference>
<evidence type="ECO:0000256" key="11">
    <source>
        <dbReference type="ARBA" id="ARBA00075356"/>
    </source>
</evidence>
<dbReference type="GO" id="GO:0005829">
    <property type="term" value="C:cytosol"/>
    <property type="evidence" value="ECO:0007669"/>
    <property type="project" value="TreeGrafter"/>
</dbReference>
<dbReference type="Pfam" id="PF05195">
    <property type="entry name" value="AMP_N"/>
    <property type="match status" value="1"/>
</dbReference>
<dbReference type="InterPro" id="IPR007865">
    <property type="entry name" value="Aminopep_P_N"/>
</dbReference>
<dbReference type="Proteomes" id="UP000006334">
    <property type="component" value="Unassembled WGS sequence"/>
</dbReference>
<reference evidence="15 16" key="1">
    <citation type="journal article" date="2017" name="Antonie Van Leeuwenhoek">
        <title>Rhizobium rhizosphaerae sp. nov., a novel species isolated from rice rhizosphere.</title>
        <authorList>
            <person name="Zhao J.J."/>
            <person name="Zhang J."/>
            <person name="Zhang R.J."/>
            <person name="Zhang C.W."/>
            <person name="Yin H.Q."/>
            <person name="Zhang X.X."/>
        </authorList>
    </citation>
    <scope>NUCLEOTIDE SEQUENCE [LARGE SCALE GENOMIC DNA]</scope>
    <source>
        <strain evidence="15 16">E3</strain>
    </source>
</reference>
<comment type="cofactor">
    <cofactor evidence="2">
        <name>Mn(2+)</name>
        <dbReference type="ChEBI" id="CHEBI:29035"/>
    </cofactor>
</comment>
<evidence type="ECO:0000256" key="13">
    <source>
        <dbReference type="RuleBase" id="RU000590"/>
    </source>
</evidence>
<evidence type="ECO:0000256" key="4">
    <source>
        <dbReference type="ARBA" id="ARBA00012574"/>
    </source>
</evidence>
<evidence type="ECO:0000256" key="7">
    <source>
        <dbReference type="ARBA" id="ARBA00022801"/>
    </source>
</evidence>
<dbReference type="GO" id="GO:0070006">
    <property type="term" value="F:metalloaminopeptidase activity"/>
    <property type="evidence" value="ECO:0007669"/>
    <property type="project" value="InterPro"/>
</dbReference>
<keyword evidence="7 15" id="KW-0378">Hydrolase</keyword>
<dbReference type="InterPro" id="IPR029149">
    <property type="entry name" value="Creatin/AminoP/Spt16_N"/>
</dbReference>
<gene>
    <name evidence="15" type="primary">pepP</name>
    <name evidence="15" type="ORF">GLIP_0555</name>
</gene>
<keyword evidence="6 13" id="KW-0479">Metal-binding</keyword>
<dbReference type="InterPro" id="IPR000994">
    <property type="entry name" value="Pept_M24"/>
</dbReference>
<dbReference type="GO" id="GO:0030145">
    <property type="term" value="F:manganese ion binding"/>
    <property type="evidence" value="ECO:0007669"/>
    <property type="project" value="InterPro"/>
</dbReference>
<evidence type="ECO:0000256" key="6">
    <source>
        <dbReference type="ARBA" id="ARBA00022723"/>
    </source>
</evidence>
<evidence type="ECO:0000256" key="12">
    <source>
        <dbReference type="ARBA" id="ARBA00081411"/>
    </source>
</evidence>
<accession>K6XND6</accession>
<dbReference type="Pfam" id="PF00557">
    <property type="entry name" value="Peptidase_M24"/>
    <property type="match status" value="1"/>
</dbReference>
<dbReference type="EC" id="3.4.11.9" evidence="4"/>
<dbReference type="GO" id="GO:0006508">
    <property type="term" value="P:proteolysis"/>
    <property type="evidence" value="ECO:0007669"/>
    <property type="project" value="UniProtKB-KW"/>
</dbReference>
<dbReference type="eggNOG" id="COG0006">
    <property type="taxonomic scope" value="Bacteria"/>
</dbReference>
<dbReference type="SMART" id="SM01011">
    <property type="entry name" value="AMP_N"/>
    <property type="match status" value="1"/>
</dbReference>
<keyword evidence="5" id="KW-0645">Protease</keyword>
<evidence type="ECO:0000313" key="16">
    <source>
        <dbReference type="Proteomes" id="UP000006334"/>
    </source>
</evidence>
<sequence>MIQQCSARRDKLRSQMLPNSIAIIPAANLVTRSNDTEFTFRQDSDFHYLCAFPEPDAYLVISNSEHLNDDFSALFCLPKDELAEIWQGRRIGPEAAMADYAVDIAHVIDDLEVGLTSYLDGHDNLYFARGHHGPSDVLIDEVMSNLRSAPKQTKIAPACEIDLRPLVHEMRLFKSDFEIEIMRKAAAISSKAHVEAMKCSQAGKNEYHLEATIHYHFAMHGAKSPAYSTIVGGGENACILHYTENNCELQDNTLVLIDAGAELQGYAADITRTFPVNGRFTTPQKILYQLVLDAQLACLPLFKPGSTFKAASDKAIEVLTAGLIDLGLLTGDLRENIEQQHYRQFFMHGLGHWLGLDVHDVGKYKVAGQDRPFEPGMVLTVEPGLYVAETADVDPKWRGIGIRIEDNIVITEQGHDVLTDDVPKTVEQIEHLMAG</sequence>
<organism evidence="15 16">
    <name type="scientific">Aliiglaciecola lipolytica E3</name>
    <dbReference type="NCBI Taxonomy" id="1127673"/>
    <lineage>
        <taxon>Bacteria</taxon>
        <taxon>Pseudomonadati</taxon>
        <taxon>Pseudomonadota</taxon>
        <taxon>Gammaproteobacteria</taxon>
        <taxon>Alteromonadales</taxon>
        <taxon>Alteromonadaceae</taxon>
        <taxon>Aliiglaciecola</taxon>
    </lineage>
</organism>
<dbReference type="AlphaFoldDB" id="K6XND6"/>
<dbReference type="InterPro" id="IPR036005">
    <property type="entry name" value="Creatinase/aminopeptidase-like"/>
</dbReference>
<dbReference type="SUPFAM" id="SSF53092">
    <property type="entry name" value="Creatinase/prolidase N-terminal domain"/>
    <property type="match status" value="1"/>
</dbReference>
<evidence type="ECO:0000256" key="8">
    <source>
        <dbReference type="ARBA" id="ARBA00023049"/>
    </source>
</evidence>